<organism evidence="1 2">
    <name type="scientific">Lacticaseibacillus paracasei subsp. paracasei Lpp126</name>
    <dbReference type="NCBI Taxonomy" id="1256206"/>
    <lineage>
        <taxon>Bacteria</taxon>
        <taxon>Bacillati</taxon>
        <taxon>Bacillota</taxon>
        <taxon>Bacilli</taxon>
        <taxon>Lactobacillales</taxon>
        <taxon>Lactobacillaceae</taxon>
        <taxon>Lacticaseibacillus</taxon>
    </lineage>
</organism>
<dbReference type="InterPro" id="IPR009061">
    <property type="entry name" value="DNA-bd_dom_put_sf"/>
</dbReference>
<dbReference type="AlphaFoldDB" id="S2SA29"/>
<gene>
    <name evidence="1" type="ORF">Lpp126_02138</name>
</gene>
<dbReference type="EMBL" id="ANKC01000124">
    <property type="protein sequence ID" value="EPC87222.1"/>
    <property type="molecule type" value="Genomic_DNA"/>
</dbReference>
<accession>S2SA29</accession>
<dbReference type="PATRIC" id="fig|1256206.3.peg.343"/>
<protein>
    <recommendedName>
        <fullName evidence="3">Helix-turn-helix domain-containing protein</fullName>
    </recommendedName>
</protein>
<evidence type="ECO:0000313" key="2">
    <source>
        <dbReference type="Proteomes" id="UP000014243"/>
    </source>
</evidence>
<evidence type="ECO:0000313" key="1">
    <source>
        <dbReference type="EMBL" id="EPC87222.1"/>
    </source>
</evidence>
<name>S2SA29_LACPA</name>
<reference evidence="1 2" key="1">
    <citation type="journal article" date="2013" name="PLoS ONE">
        <title>Lactobacillus paracasei comparative genomics: towards species pan-genome definition and exploitation of diversity.</title>
        <authorList>
            <person name="Smokvina T."/>
            <person name="Wels M."/>
            <person name="Polka J."/>
            <person name="Chervaux C."/>
            <person name="Brisse S."/>
            <person name="Boekhorst J."/>
            <person name="van Hylckama Vlieg J.E."/>
            <person name="Siezen R.J."/>
        </authorList>
    </citation>
    <scope>NUCLEOTIDE SEQUENCE [LARGE SCALE GENOMIC DNA]</scope>
    <source>
        <strain evidence="1 2">Lpp126</strain>
    </source>
</reference>
<comment type="caution">
    <text evidence="1">The sequence shown here is derived from an EMBL/GenBank/DDBJ whole genome shotgun (WGS) entry which is preliminary data.</text>
</comment>
<dbReference type="Proteomes" id="UP000014243">
    <property type="component" value="Unassembled WGS sequence"/>
</dbReference>
<evidence type="ECO:0008006" key="3">
    <source>
        <dbReference type="Google" id="ProtNLM"/>
    </source>
</evidence>
<sequence>METTATFQLSPEFDDQLAARTWAAIDKAAAEWGRRADYPEWMDKRTAGEYLGVSAHTLNGMITAGLTYHQVGGTIRLSKAEINRFMQEHKF</sequence>
<proteinExistence type="predicted"/>
<dbReference type="SUPFAM" id="SSF46955">
    <property type="entry name" value="Putative DNA-binding domain"/>
    <property type="match status" value="1"/>
</dbReference>